<evidence type="ECO:0000256" key="1">
    <source>
        <dbReference type="ARBA" id="ARBA00004613"/>
    </source>
</evidence>
<dbReference type="GeneTree" id="ENSGT00440000038972"/>
<reference evidence="7" key="1">
    <citation type="submission" date="2012-01" db="EMBL/GenBank/DDBJ databases">
        <authorList>
            <person name="Walter R."/>
            <person name="Schartl M."/>
            <person name="Warren W."/>
        </authorList>
    </citation>
    <scope>NUCLEOTIDE SEQUENCE [LARGE SCALE GENOMIC DNA]</scope>
    <source>
        <strain evidence="7">JP 163 A</strain>
    </source>
</reference>
<dbReference type="InterPro" id="IPR036383">
    <property type="entry name" value="TSP1_rpt_sf"/>
</dbReference>
<dbReference type="InterPro" id="IPR049536">
    <property type="entry name" value="CFP_TSR-0"/>
</dbReference>
<dbReference type="InterPro" id="IPR052065">
    <property type="entry name" value="Compl_asym_regulator"/>
</dbReference>
<reference evidence="6" key="3">
    <citation type="submission" date="2025-08" db="UniProtKB">
        <authorList>
            <consortium name="Ensembl"/>
        </authorList>
    </citation>
    <scope>IDENTIFICATION</scope>
    <source>
        <strain evidence="6">JP 163 A</strain>
    </source>
</reference>
<evidence type="ECO:0000256" key="2">
    <source>
        <dbReference type="ARBA" id="ARBA00022525"/>
    </source>
</evidence>
<dbReference type="AlphaFoldDB" id="M3ZNP1"/>
<organism evidence="6 7">
    <name type="scientific">Xiphophorus maculatus</name>
    <name type="common">Southern platyfish</name>
    <name type="synonym">Platypoecilus maculatus</name>
    <dbReference type="NCBI Taxonomy" id="8083"/>
    <lineage>
        <taxon>Eukaryota</taxon>
        <taxon>Metazoa</taxon>
        <taxon>Chordata</taxon>
        <taxon>Craniata</taxon>
        <taxon>Vertebrata</taxon>
        <taxon>Euteleostomi</taxon>
        <taxon>Actinopterygii</taxon>
        <taxon>Neopterygii</taxon>
        <taxon>Teleostei</taxon>
        <taxon>Neoteleostei</taxon>
        <taxon>Acanthomorphata</taxon>
        <taxon>Ovalentaria</taxon>
        <taxon>Atherinomorphae</taxon>
        <taxon>Cyprinodontiformes</taxon>
        <taxon>Poeciliidae</taxon>
        <taxon>Poeciliinae</taxon>
        <taxon>Xiphophorus</taxon>
    </lineage>
</organism>
<reference evidence="6" key="4">
    <citation type="submission" date="2025-09" db="UniProtKB">
        <authorList>
            <consortium name="Ensembl"/>
        </authorList>
    </citation>
    <scope>IDENTIFICATION</scope>
    <source>
        <strain evidence="6">JP 163 A</strain>
    </source>
</reference>
<dbReference type="Pfam" id="PF00090">
    <property type="entry name" value="TSP_1"/>
    <property type="match status" value="5"/>
</dbReference>
<keyword evidence="2" id="KW-0964">Secreted</keyword>
<dbReference type="SUPFAM" id="SSF82895">
    <property type="entry name" value="TSP-1 type 1 repeat"/>
    <property type="match status" value="6"/>
</dbReference>
<dbReference type="Proteomes" id="UP000002852">
    <property type="component" value="Unassembled WGS sequence"/>
</dbReference>
<dbReference type="Pfam" id="PF22195">
    <property type="entry name" value="TSP1_CFP_C"/>
    <property type="match status" value="1"/>
</dbReference>
<dbReference type="HOGENOM" id="CLU_047129_0_0_1"/>
<dbReference type="InterPro" id="IPR054019">
    <property type="entry name" value="CFP_TSR_C"/>
</dbReference>
<evidence type="ECO:0000256" key="3">
    <source>
        <dbReference type="ARBA" id="ARBA00022729"/>
    </source>
</evidence>
<comment type="subcellular location">
    <subcellularLocation>
        <location evidence="1">Secreted</location>
    </subcellularLocation>
</comment>
<keyword evidence="5" id="KW-1015">Disulfide bond</keyword>
<dbReference type="FunFam" id="2.20.100.10:FF:000001">
    <property type="entry name" value="semaphorin-5A isoform X1"/>
    <property type="match status" value="2"/>
</dbReference>
<reference evidence="7" key="2">
    <citation type="journal article" date="2013" name="Nat. Genet.">
        <title>The genome of the platyfish, Xiphophorus maculatus, provides insights into evolutionary adaptation and several complex traits.</title>
        <authorList>
            <person name="Schartl M."/>
            <person name="Walter R.B."/>
            <person name="Shen Y."/>
            <person name="Garcia T."/>
            <person name="Catchen J."/>
            <person name="Amores A."/>
            <person name="Braasch I."/>
            <person name="Chalopin D."/>
            <person name="Volff J.N."/>
            <person name="Lesch K.P."/>
            <person name="Bisazza A."/>
            <person name="Minx P."/>
            <person name="Hillier L."/>
            <person name="Wilson R.K."/>
            <person name="Fuerstenberg S."/>
            <person name="Boore J."/>
            <person name="Searle S."/>
            <person name="Postlethwait J.H."/>
            <person name="Warren W.C."/>
        </authorList>
    </citation>
    <scope>NUCLEOTIDE SEQUENCE [LARGE SCALE GENOMIC DNA]</scope>
    <source>
        <strain evidence="7">JP 163 A</strain>
    </source>
</reference>
<name>M3ZNP1_XIPMA</name>
<evidence type="ECO:0000313" key="7">
    <source>
        <dbReference type="Proteomes" id="UP000002852"/>
    </source>
</evidence>
<dbReference type="Pfam" id="PF18487">
    <property type="entry name" value="TSR"/>
    <property type="match status" value="1"/>
</dbReference>
<dbReference type="PRINTS" id="PR01705">
    <property type="entry name" value="TSP1REPEAT"/>
</dbReference>
<protein>
    <submittedName>
        <fullName evidence="6">Complement factor properdin</fullName>
    </submittedName>
</protein>
<dbReference type="Gene3D" id="2.20.100.10">
    <property type="entry name" value="Thrombospondin type-1 (TSP1) repeat"/>
    <property type="match status" value="5"/>
</dbReference>
<dbReference type="PANTHER" id="PTHR22906">
    <property type="entry name" value="PROPERDIN"/>
    <property type="match status" value="1"/>
</dbReference>
<keyword evidence="3" id="KW-0732">Signal</keyword>
<keyword evidence="7" id="KW-1185">Reference proteome</keyword>
<keyword evidence="4" id="KW-0677">Repeat</keyword>
<evidence type="ECO:0000256" key="5">
    <source>
        <dbReference type="ARBA" id="ARBA00023157"/>
    </source>
</evidence>
<sequence>MMTNVDQRLIQTDFGSAEGQRGRTRIRTSFREKESEALILSRISRMKETFRFLVVLVPLLVSVERSECVRCFGSFDLTTGECSEDLGDVDEDDCCQNSQYGYEAEDGSCHSCGPPTWSPWTSWSFCNVLCGEGVKQKSRKCHGIGKAECENPLDTLQTDVCSGTCCNDKGWGLWNPWTPCSVTCGGTGTRTRQRVCSSPPECRSACIGPEEEKESCEASNRCPVHGSWSSWEAWSQCSGSCITDQNMPTKVRQRTCSNPAPSTDTVPPGNNCPGDALETQDCSELPNCPVDGNWGPWSAFTPCPVTCGVALQVSERRCNNPAPNHGGRPCPGNDKQTKLCSTQVHCPVDGVWAEWSAWGACTFAFGGRDIRCKTTGGKQTRSRTCLHRAHNGSICTDGKLTDTQVCYNVDKCYLKGSWDGWEPWSLCKPPCGVSSKRRRFRICKPDYSEYNPTIGRQREPAHFHGKPNADCGALPDGEKKYEIEDCLNVPSCT</sequence>
<dbReference type="Ensembl" id="ENSXMAT00000003839.2">
    <property type="protein sequence ID" value="ENSXMAP00000003834.2"/>
    <property type="gene ID" value="ENSXMAG00000003817.2"/>
</dbReference>
<evidence type="ECO:0000313" key="6">
    <source>
        <dbReference type="Ensembl" id="ENSXMAP00000003834.2"/>
    </source>
</evidence>
<dbReference type="PANTHER" id="PTHR22906:SF43">
    <property type="entry name" value="PROPERDIN"/>
    <property type="match status" value="1"/>
</dbReference>
<evidence type="ECO:0000256" key="4">
    <source>
        <dbReference type="ARBA" id="ARBA00022737"/>
    </source>
</evidence>
<dbReference type="eggNOG" id="KOG4475">
    <property type="taxonomic scope" value="Eukaryota"/>
</dbReference>
<dbReference type="PROSITE" id="PS50092">
    <property type="entry name" value="TSP1"/>
    <property type="match status" value="6"/>
</dbReference>
<accession>M3ZNP1</accession>
<dbReference type="InterPro" id="IPR000884">
    <property type="entry name" value="TSP1_rpt"/>
</dbReference>
<proteinExistence type="predicted"/>
<dbReference type="SMART" id="SM00209">
    <property type="entry name" value="TSP1"/>
    <property type="match status" value="6"/>
</dbReference>